<comment type="caution">
    <text evidence="2">The sequence shown here is derived from an EMBL/GenBank/DDBJ whole genome shotgun (WGS) entry which is preliminary data.</text>
</comment>
<dbReference type="EMBL" id="JAOTPV010000014">
    <property type="protein sequence ID" value="KAJ4475716.1"/>
    <property type="molecule type" value="Genomic_DNA"/>
</dbReference>
<sequence length="182" mass="20441">MGDQHLAAAYTHIYAFLKSRDHNDVAKALKKAAKGVVILKDPQDNSIPSLDKIIQEWKIYRDKAQEKSTSDDSDSSSDDSSSSSKSSDLSSSKDASARKKKQGGASSLVKSKMKKQRNPKSQLQPPTPMIQIQTVPLTNLLHLRRTTKRKIRPQNNASPVLLFLAIQKKERRRKRRRHLVGS</sequence>
<feature type="region of interest" description="Disordered" evidence="1">
    <location>
        <begin position="63"/>
        <end position="131"/>
    </location>
</feature>
<organism evidence="2 3">
    <name type="scientific">Lentinula aciculospora</name>
    <dbReference type="NCBI Taxonomy" id="153920"/>
    <lineage>
        <taxon>Eukaryota</taxon>
        <taxon>Fungi</taxon>
        <taxon>Dikarya</taxon>
        <taxon>Basidiomycota</taxon>
        <taxon>Agaricomycotina</taxon>
        <taxon>Agaricomycetes</taxon>
        <taxon>Agaricomycetidae</taxon>
        <taxon>Agaricales</taxon>
        <taxon>Marasmiineae</taxon>
        <taxon>Omphalotaceae</taxon>
        <taxon>Lentinula</taxon>
    </lineage>
</organism>
<feature type="compositionally biased region" description="Polar residues" evidence="1">
    <location>
        <begin position="119"/>
        <end position="131"/>
    </location>
</feature>
<gene>
    <name evidence="2" type="ORF">J3R30DRAFT_583861</name>
</gene>
<name>A0A9W9A7V0_9AGAR</name>
<dbReference type="AlphaFoldDB" id="A0A9W9A7V0"/>
<evidence type="ECO:0000313" key="3">
    <source>
        <dbReference type="Proteomes" id="UP001150266"/>
    </source>
</evidence>
<dbReference type="OrthoDB" id="10538767at2759"/>
<evidence type="ECO:0000256" key="1">
    <source>
        <dbReference type="SAM" id="MobiDB-lite"/>
    </source>
</evidence>
<accession>A0A9W9A7V0</accession>
<protein>
    <submittedName>
        <fullName evidence="2">Uncharacterized protein</fullName>
    </submittedName>
</protein>
<evidence type="ECO:0000313" key="2">
    <source>
        <dbReference type="EMBL" id="KAJ4475716.1"/>
    </source>
</evidence>
<dbReference type="Proteomes" id="UP001150266">
    <property type="component" value="Unassembled WGS sequence"/>
</dbReference>
<feature type="compositionally biased region" description="Low complexity" evidence="1">
    <location>
        <begin position="78"/>
        <end position="94"/>
    </location>
</feature>
<proteinExistence type="predicted"/>
<keyword evidence="3" id="KW-1185">Reference proteome</keyword>
<reference evidence="2" key="1">
    <citation type="submission" date="2022-08" db="EMBL/GenBank/DDBJ databases">
        <title>A Global Phylogenomic Analysis of the Shiitake Genus Lentinula.</title>
        <authorList>
            <consortium name="DOE Joint Genome Institute"/>
            <person name="Sierra-Patev S."/>
            <person name="Min B."/>
            <person name="Naranjo-Ortiz M."/>
            <person name="Looney B."/>
            <person name="Konkel Z."/>
            <person name="Slot J.C."/>
            <person name="Sakamoto Y."/>
            <person name="Steenwyk J.L."/>
            <person name="Rokas A."/>
            <person name="Carro J."/>
            <person name="Camarero S."/>
            <person name="Ferreira P."/>
            <person name="Molpeceres G."/>
            <person name="Ruiz-Duenas F.J."/>
            <person name="Serrano A."/>
            <person name="Henrissat B."/>
            <person name="Drula E."/>
            <person name="Hughes K.W."/>
            <person name="Mata J.L."/>
            <person name="Ishikawa N.K."/>
            <person name="Vargas-Isla R."/>
            <person name="Ushijima S."/>
            <person name="Smith C.A."/>
            <person name="Ahrendt S."/>
            <person name="Andreopoulos W."/>
            <person name="He G."/>
            <person name="Labutti K."/>
            <person name="Lipzen A."/>
            <person name="Ng V."/>
            <person name="Riley R."/>
            <person name="Sandor L."/>
            <person name="Barry K."/>
            <person name="Martinez A.T."/>
            <person name="Xiao Y."/>
            <person name="Gibbons J.G."/>
            <person name="Terashima K."/>
            <person name="Grigoriev I.V."/>
            <person name="Hibbett D.S."/>
        </authorList>
    </citation>
    <scope>NUCLEOTIDE SEQUENCE</scope>
    <source>
        <strain evidence="2">JLM2183</strain>
    </source>
</reference>